<accession>A0A938XBC5</accession>
<evidence type="ECO:0000256" key="3">
    <source>
        <dbReference type="ARBA" id="ARBA00023065"/>
    </source>
</evidence>
<comment type="similarity">
    <text evidence="1">Belongs to the V-ATPase E subunit family.</text>
</comment>
<evidence type="ECO:0000313" key="4">
    <source>
        <dbReference type="EMBL" id="MBM6948393.1"/>
    </source>
</evidence>
<dbReference type="SUPFAM" id="SSF160527">
    <property type="entry name" value="V-type ATPase subunit E-like"/>
    <property type="match status" value="1"/>
</dbReference>
<dbReference type="Pfam" id="PF01991">
    <property type="entry name" value="vATP-synt_E"/>
    <property type="match status" value="1"/>
</dbReference>
<evidence type="ECO:0000313" key="5">
    <source>
        <dbReference type="Proteomes" id="UP000705508"/>
    </source>
</evidence>
<keyword evidence="2" id="KW-0813">Transport</keyword>
<evidence type="ECO:0008006" key="6">
    <source>
        <dbReference type="Google" id="ProtNLM"/>
    </source>
</evidence>
<evidence type="ECO:0000256" key="1">
    <source>
        <dbReference type="ARBA" id="ARBA00005901"/>
    </source>
</evidence>
<reference evidence="4" key="2">
    <citation type="journal article" date="2021" name="Sci. Rep.">
        <title>The distribution of antibiotic resistance genes in chicken gut microbiota commensals.</title>
        <authorList>
            <person name="Juricova H."/>
            <person name="Matiasovicova J."/>
            <person name="Kubasova T."/>
            <person name="Cejkova D."/>
            <person name="Rychlik I."/>
        </authorList>
    </citation>
    <scope>NUCLEOTIDE SEQUENCE</scope>
    <source>
        <strain evidence="4">An582</strain>
    </source>
</reference>
<reference evidence="4" key="1">
    <citation type="submission" date="2020-08" db="EMBL/GenBank/DDBJ databases">
        <authorList>
            <person name="Cejkova D."/>
            <person name="Kubasova T."/>
            <person name="Jahodarova E."/>
            <person name="Rychlik I."/>
        </authorList>
    </citation>
    <scope>NUCLEOTIDE SEQUENCE</scope>
    <source>
        <strain evidence="4">An582</strain>
    </source>
</reference>
<dbReference type="Proteomes" id="UP000705508">
    <property type="component" value="Unassembled WGS sequence"/>
</dbReference>
<dbReference type="InterPro" id="IPR038495">
    <property type="entry name" value="ATPase_E_C"/>
</dbReference>
<comment type="caution">
    <text evidence="4">The sequence shown here is derived from an EMBL/GenBank/DDBJ whole genome shotgun (WGS) entry which is preliminary data.</text>
</comment>
<protein>
    <recommendedName>
        <fullName evidence="6">V-type ATP synthase subunit E</fullName>
    </recommendedName>
</protein>
<proteinExistence type="inferred from homology"/>
<dbReference type="EMBL" id="JACJKS010000007">
    <property type="protein sequence ID" value="MBM6948393.1"/>
    <property type="molecule type" value="Genomic_DNA"/>
</dbReference>
<organism evidence="4 5">
    <name type="scientific">Mordavella massiliensis</name>
    <dbReference type="NCBI Taxonomy" id="1871024"/>
    <lineage>
        <taxon>Bacteria</taxon>
        <taxon>Bacillati</taxon>
        <taxon>Bacillota</taxon>
        <taxon>Clostridia</taxon>
        <taxon>Eubacteriales</taxon>
        <taxon>Clostridiaceae</taxon>
        <taxon>Mordavella</taxon>
    </lineage>
</organism>
<name>A0A938XBC5_9CLOT</name>
<evidence type="ECO:0000256" key="2">
    <source>
        <dbReference type="ARBA" id="ARBA00022448"/>
    </source>
</evidence>
<dbReference type="Gene3D" id="3.30.2320.30">
    <property type="entry name" value="ATP synthase, E subunit, C-terminal"/>
    <property type="match status" value="1"/>
</dbReference>
<dbReference type="AlphaFoldDB" id="A0A938XBC5"/>
<sequence>MEAARAEGNEIIRSYRAALEKVFEDHKREAMHQSETRVRAESTNARLQRNQAMAKAQLDLKREMGRVQQELKDKVFAEAAELVQAFMRTPDYDAFLENCIRSALDYAKWEEMTIYINPSDEGKKEELERRTGTRLTVSAEDFTGGMRAVIRGRNVLIDHSFKTSLANEYDQFIFPGGDEVG</sequence>
<keyword evidence="3" id="KW-0406">Ion transport</keyword>
<dbReference type="InterPro" id="IPR002842">
    <property type="entry name" value="ATPase_V1_Esu"/>
</dbReference>
<gene>
    <name evidence="4" type="ORF">H6A20_06935</name>
</gene>
<dbReference type="GO" id="GO:0046961">
    <property type="term" value="F:proton-transporting ATPase activity, rotational mechanism"/>
    <property type="evidence" value="ECO:0007669"/>
    <property type="project" value="InterPro"/>
</dbReference>
<dbReference type="GO" id="GO:0033178">
    <property type="term" value="C:proton-transporting two-sector ATPase complex, catalytic domain"/>
    <property type="evidence" value="ECO:0007669"/>
    <property type="project" value="InterPro"/>
</dbReference>